<keyword evidence="8" id="KW-1185">Reference proteome</keyword>
<protein>
    <submittedName>
        <fullName evidence="7">Aldehyde dehydrogenase</fullName>
    </submittedName>
</protein>
<dbReference type="Gene3D" id="3.40.605.10">
    <property type="entry name" value="Aldehyde Dehydrogenase, Chain A, domain 1"/>
    <property type="match status" value="1"/>
</dbReference>
<feature type="active site" evidence="4">
    <location>
        <position position="274"/>
    </location>
</feature>
<evidence type="ECO:0000256" key="2">
    <source>
        <dbReference type="ARBA" id="ARBA00023002"/>
    </source>
</evidence>
<accession>A0A2J6PMT1</accession>
<keyword evidence="2 5" id="KW-0560">Oxidoreductase</keyword>
<dbReference type="InterPro" id="IPR016160">
    <property type="entry name" value="Ald_DH_CS_CYS"/>
</dbReference>
<evidence type="ECO:0000256" key="4">
    <source>
        <dbReference type="PROSITE-ProRule" id="PRU10007"/>
    </source>
</evidence>
<feature type="domain" description="Aldehyde dehydrogenase" evidence="6">
    <location>
        <begin position="42"/>
        <end position="493"/>
    </location>
</feature>
<name>A0A2J6PMT1_9HELO</name>
<organism evidence="7 8">
    <name type="scientific">Hyaloscypha hepaticicola</name>
    <dbReference type="NCBI Taxonomy" id="2082293"/>
    <lineage>
        <taxon>Eukaryota</taxon>
        <taxon>Fungi</taxon>
        <taxon>Dikarya</taxon>
        <taxon>Ascomycota</taxon>
        <taxon>Pezizomycotina</taxon>
        <taxon>Leotiomycetes</taxon>
        <taxon>Helotiales</taxon>
        <taxon>Hyaloscyphaceae</taxon>
        <taxon>Hyaloscypha</taxon>
    </lineage>
</organism>
<gene>
    <name evidence="7" type="ORF">NA56DRAFT_634819</name>
</gene>
<evidence type="ECO:0000256" key="5">
    <source>
        <dbReference type="RuleBase" id="RU003345"/>
    </source>
</evidence>
<dbReference type="STRING" id="1745343.A0A2J6PMT1"/>
<dbReference type="Gene3D" id="3.40.309.10">
    <property type="entry name" value="Aldehyde Dehydrogenase, Chain A, domain 2"/>
    <property type="match status" value="1"/>
</dbReference>
<dbReference type="InterPro" id="IPR015590">
    <property type="entry name" value="Aldehyde_DH_dom"/>
</dbReference>
<dbReference type="SUPFAM" id="SSF53720">
    <property type="entry name" value="ALDH-like"/>
    <property type="match status" value="1"/>
</dbReference>
<dbReference type="Pfam" id="PF00171">
    <property type="entry name" value="Aldedh"/>
    <property type="match status" value="1"/>
</dbReference>
<comment type="similarity">
    <text evidence="1 5">Belongs to the aldehyde dehydrogenase family.</text>
</comment>
<reference evidence="7 8" key="1">
    <citation type="submission" date="2016-05" db="EMBL/GenBank/DDBJ databases">
        <title>A degradative enzymes factory behind the ericoid mycorrhizal symbiosis.</title>
        <authorList>
            <consortium name="DOE Joint Genome Institute"/>
            <person name="Martino E."/>
            <person name="Morin E."/>
            <person name="Grelet G."/>
            <person name="Kuo A."/>
            <person name="Kohler A."/>
            <person name="Daghino S."/>
            <person name="Barry K."/>
            <person name="Choi C."/>
            <person name="Cichocki N."/>
            <person name="Clum A."/>
            <person name="Copeland A."/>
            <person name="Hainaut M."/>
            <person name="Haridas S."/>
            <person name="Labutti K."/>
            <person name="Lindquist E."/>
            <person name="Lipzen A."/>
            <person name="Khouja H.-R."/>
            <person name="Murat C."/>
            <person name="Ohm R."/>
            <person name="Olson A."/>
            <person name="Spatafora J."/>
            <person name="Veneault-Fourrey C."/>
            <person name="Henrissat B."/>
            <person name="Grigoriev I."/>
            <person name="Martin F."/>
            <person name="Perotto S."/>
        </authorList>
    </citation>
    <scope>NUCLEOTIDE SEQUENCE [LARGE SCALE GENOMIC DNA]</scope>
    <source>
        <strain evidence="7 8">UAMH 7357</strain>
    </source>
</reference>
<dbReference type="InterPro" id="IPR016163">
    <property type="entry name" value="Ald_DH_C"/>
</dbReference>
<keyword evidence="3" id="KW-0520">NAD</keyword>
<dbReference type="CDD" id="cd07093">
    <property type="entry name" value="ALDH_F8_HMSADH"/>
    <property type="match status" value="1"/>
</dbReference>
<dbReference type="EMBL" id="KZ613514">
    <property type="protein sequence ID" value="PMD15348.1"/>
    <property type="molecule type" value="Genomic_DNA"/>
</dbReference>
<dbReference type="InterPro" id="IPR029510">
    <property type="entry name" value="Ald_DH_CS_GLU"/>
</dbReference>
<sequence>MSSSLHANLWQCNTLEKARQYLAGSRDSPLILQNYISDTYTSSSQYIDSFNPQTGALYAKVPLSTPQDVDHAVLSAEKAFKSWSKTTRIERSKYLQKISRLVEENRELFAVWESIDQGKTLERARTEVDRAVSNFSYFSTYILHEGSSVRLIDGVALTYEHRSPAGVFALISPWNMPLYLLTWKIAPCLAFGCTAVAKPSEVTSMTAFLLAEVIRQAELPAGVLNIVLGNGATTGSALVKHPRVKGISFTGGTATGIQIRRDTAGDIYKHLSLELGGKNPTLVFDDVDMQKAVATAAMAAFENQGEICLCGSRIYVQATIYEEFIQQFTSFVGEHYKIREKVGAVVSLQHYQKIQSYLLLAEKEGGTFHLGSIPPESPNKGYWIEPTILTGISIDSRVMMEEIFGPVVTIAPFQNEEEAIELANDNPNGLASVLLTRDGARMRRVGERIEAGLIWVNCWLVRELGTPFGGMKNSGTGREGGSYSRDVFTNLRTLHLPSV</sequence>
<dbReference type="PANTHER" id="PTHR43720">
    <property type="entry name" value="2-AMINOMUCONIC SEMIALDEHYDE DEHYDROGENASE"/>
    <property type="match status" value="1"/>
</dbReference>
<evidence type="ECO:0000256" key="1">
    <source>
        <dbReference type="ARBA" id="ARBA00009986"/>
    </source>
</evidence>
<dbReference type="OrthoDB" id="310895at2759"/>
<evidence type="ECO:0000313" key="7">
    <source>
        <dbReference type="EMBL" id="PMD15348.1"/>
    </source>
</evidence>
<dbReference type="FunFam" id="3.40.605.10:FF:000007">
    <property type="entry name" value="NAD/NADP-dependent betaine aldehyde dehydrogenase"/>
    <property type="match status" value="1"/>
</dbReference>
<proteinExistence type="inferred from homology"/>
<evidence type="ECO:0000259" key="6">
    <source>
        <dbReference type="Pfam" id="PF00171"/>
    </source>
</evidence>
<dbReference type="PROSITE" id="PS00070">
    <property type="entry name" value="ALDEHYDE_DEHYDR_CYS"/>
    <property type="match status" value="1"/>
</dbReference>
<dbReference type="Proteomes" id="UP000235672">
    <property type="component" value="Unassembled WGS sequence"/>
</dbReference>
<dbReference type="PROSITE" id="PS00687">
    <property type="entry name" value="ALDEHYDE_DEHYDR_GLU"/>
    <property type="match status" value="1"/>
</dbReference>
<dbReference type="PANTHER" id="PTHR43720:SF2">
    <property type="entry name" value="2-AMINOMUCONIC SEMIALDEHYDE DEHYDROGENASE"/>
    <property type="match status" value="1"/>
</dbReference>
<dbReference type="AlphaFoldDB" id="A0A2J6PMT1"/>
<dbReference type="InterPro" id="IPR016162">
    <property type="entry name" value="Ald_DH_N"/>
</dbReference>
<dbReference type="GO" id="GO:0016620">
    <property type="term" value="F:oxidoreductase activity, acting on the aldehyde or oxo group of donors, NAD or NADP as acceptor"/>
    <property type="evidence" value="ECO:0007669"/>
    <property type="project" value="InterPro"/>
</dbReference>
<evidence type="ECO:0000313" key="8">
    <source>
        <dbReference type="Proteomes" id="UP000235672"/>
    </source>
</evidence>
<dbReference type="InterPro" id="IPR016161">
    <property type="entry name" value="Ald_DH/histidinol_DH"/>
</dbReference>
<evidence type="ECO:0000256" key="3">
    <source>
        <dbReference type="ARBA" id="ARBA00023027"/>
    </source>
</evidence>